<name>A0A1U7PLW4_9BACI</name>
<keyword evidence="2" id="KW-1133">Transmembrane helix</keyword>
<sequence>MKGGADSRKQLDGAIRKALARIRAQWMARQALGGMAWGIWAASAMLLASRFFVLPGYGAWAAAAAAAAFAAKFALSVNTRPMRKEALRALDRHVPHNLILAAGSLPGNGGTLEEQLMREAAGRSDRALSEFRRTKGRWMERRTAAWIGSGFCVLFLLQLSPSPAQQEAREDETEREIVSTMKKEVEKLRGRADDDLSDRLADLAAGLDRATAPEEAIGEAVKLQRELSLRDRLGEKAGERPSDGGHTISDAEAAEALAKIAGDADEQLAGLGRSASDSGIAIRPPEEAAEAGDHGDGETEHGDQGGQPPPSSGKTGDAGEQGPQDGASSGDGGQGSGEGNGESGDGKGPGGGEGDGEGKGEGNGEGSGGNGRGPDEPGTGTGAGGMGSGSRDFVSTPPPVLDDRAPIPDTGPAPPGGTGRKGAVAAEKGSVRPYVEAFGEYRDVYLKDAGRLGLPEDLQKVLSDYFSSMERRE</sequence>
<dbReference type="OrthoDB" id="2380672at2"/>
<feature type="compositionally biased region" description="Basic and acidic residues" evidence="1">
    <location>
        <begin position="291"/>
        <end position="303"/>
    </location>
</feature>
<dbReference type="EMBL" id="FTPL01000001">
    <property type="protein sequence ID" value="SIT68365.1"/>
    <property type="molecule type" value="Genomic_DNA"/>
</dbReference>
<dbReference type="AlphaFoldDB" id="A0A1U7PLW4"/>
<evidence type="ECO:0000256" key="1">
    <source>
        <dbReference type="SAM" id="MobiDB-lite"/>
    </source>
</evidence>
<dbReference type="RefSeq" id="WP_076756656.1">
    <property type="nucleotide sequence ID" value="NZ_FTPL01000001.1"/>
</dbReference>
<evidence type="ECO:0000313" key="3">
    <source>
        <dbReference type="EMBL" id="SIT68365.1"/>
    </source>
</evidence>
<feature type="transmembrane region" description="Helical" evidence="2">
    <location>
        <begin position="57"/>
        <end position="75"/>
    </location>
</feature>
<keyword evidence="2" id="KW-0472">Membrane</keyword>
<proteinExistence type="predicted"/>
<organism evidence="3 4">
    <name type="scientific">Edaphobacillus lindanitolerans</name>
    <dbReference type="NCBI Taxonomy" id="550447"/>
    <lineage>
        <taxon>Bacteria</taxon>
        <taxon>Bacillati</taxon>
        <taxon>Bacillota</taxon>
        <taxon>Bacilli</taxon>
        <taxon>Bacillales</taxon>
        <taxon>Bacillaceae</taxon>
        <taxon>Edaphobacillus</taxon>
    </lineage>
</organism>
<dbReference type="STRING" id="550447.SAMN05428946_0357"/>
<keyword evidence="2" id="KW-0812">Transmembrane</keyword>
<evidence type="ECO:0000313" key="4">
    <source>
        <dbReference type="Proteomes" id="UP000187550"/>
    </source>
</evidence>
<protein>
    <submittedName>
        <fullName evidence="3">Uncharacterized protein</fullName>
    </submittedName>
</protein>
<feature type="compositionally biased region" description="Gly residues" evidence="1">
    <location>
        <begin position="363"/>
        <end position="372"/>
    </location>
</feature>
<feature type="transmembrane region" description="Helical" evidence="2">
    <location>
        <begin position="31"/>
        <end position="51"/>
    </location>
</feature>
<reference evidence="4" key="1">
    <citation type="submission" date="2017-01" db="EMBL/GenBank/DDBJ databases">
        <authorList>
            <person name="Varghese N."/>
            <person name="Submissions S."/>
        </authorList>
    </citation>
    <scope>NUCLEOTIDE SEQUENCE [LARGE SCALE GENOMIC DNA]</scope>
    <source>
        <strain evidence="4">MNA4</strain>
    </source>
</reference>
<dbReference type="Proteomes" id="UP000187550">
    <property type="component" value="Unassembled WGS sequence"/>
</dbReference>
<accession>A0A1U7PLW4</accession>
<feature type="region of interest" description="Disordered" evidence="1">
    <location>
        <begin position="286"/>
        <end position="429"/>
    </location>
</feature>
<feature type="transmembrane region" description="Helical" evidence="2">
    <location>
        <begin position="143"/>
        <end position="160"/>
    </location>
</feature>
<keyword evidence="4" id="KW-1185">Reference proteome</keyword>
<feature type="compositionally biased region" description="Gly residues" evidence="1">
    <location>
        <begin position="329"/>
        <end position="353"/>
    </location>
</feature>
<evidence type="ECO:0000256" key="2">
    <source>
        <dbReference type="SAM" id="Phobius"/>
    </source>
</evidence>
<feature type="compositionally biased region" description="Gly residues" evidence="1">
    <location>
        <begin position="379"/>
        <end position="388"/>
    </location>
</feature>
<gene>
    <name evidence="3" type="ORF">SAMN05428946_0357</name>
</gene>